<evidence type="ECO:0000256" key="6">
    <source>
        <dbReference type="PROSITE-ProRule" id="PRU00723"/>
    </source>
</evidence>
<feature type="region of interest" description="Disordered" evidence="7">
    <location>
        <begin position="131"/>
        <end position="152"/>
    </location>
</feature>
<dbReference type="PANTHER" id="PTHR15725:SF0">
    <property type="entry name" value="ZINC FINGER CCCH DOMAIN-CONTAINING PROTEIN 32-LIKE"/>
    <property type="match status" value="1"/>
</dbReference>
<protein>
    <recommendedName>
        <fullName evidence="8">C3H1-type domain-containing protein</fullName>
    </recommendedName>
</protein>
<dbReference type="GO" id="GO:0003677">
    <property type="term" value="F:DNA binding"/>
    <property type="evidence" value="ECO:0007669"/>
    <property type="project" value="UniProtKB-KW"/>
</dbReference>
<keyword evidence="1 6" id="KW-0479">Metal-binding</keyword>
<dbReference type="PROSITE" id="PS50103">
    <property type="entry name" value="ZF_C3H1"/>
    <property type="match status" value="3"/>
</dbReference>
<keyword evidence="4 6" id="KW-0862">Zinc</keyword>
<dbReference type="GO" id="GO:0008270">
    <property type="term" value="F:zinc ion binding"/>
    <property type="evidence" value="ECO:0007669"/>
    <property type="project" value="UniProtKB-KW"/>
</dbReference>
<dbReference type="Gene3D" id="4.10.1000.10">
    <property type="entry name" value="Zinc finger, CCCH-type"/>
    <property type="match status" value="2"/>
</dbReference>
<dbReference type="EMBL" id="BSYO01000005">
    <property type="protein sequence ID" value="GMH04501.1"/>
    <property type="molecule type" value="Genomic_DNA"/>
</dbReference>
<evidence type="ECO:0000256" key="5">
    <source>
        <dbReference type="ARBA" id="ARBA00023125"/>
    </source>
</evidence>
<dbReference type="SUPFAM" id="SSF90229">
    <property type="entry name" value="CCCH zinc finger"/>
    <property type="match status" value="1"/>
</dbReference>
<comment type="caution">
    <text evidence="9">The sequence shown here is derived from an EMBL/GenBank/DDBJ whole genome shotgun (WGS) entry which is preliminary data.</text>
</comment>
<feature type="compositionally biased region" description="Basic and acidic residues" evidence="7">
    <location>
        <begin position="451"/>
        <end position="463"/>
    </location>
</feature>
<accession>A0AAD3XHH7</accession>
<feature type="compositionally biased region" description="Polar residues" evidence="7">
    <location>
        <begin position="207"/>
        <end position="223"/>
    </location>
</feature>
<dbReference type="SMART" id="SM00356">
    <property type="entry name" value="ZnF_C3H1"/>
    <property type="match status" value="3"/>
</dbReference>
<evidence type="ECO:0000256" key="4">
    <source>
        <dbReference type="ARBA" id="ARBA00022833"/>
    </source>
</evidence>
<reference evidence="9" key="1">
    <citation type="submission" date="2023-05" db="EMBL/GenBank/DDBJ databases">
        <title>Nepenthes gracilis genome sequencing.</title>
        <authorList>
            <person name="Fukushima K."/>
        </authorList>
    </citation>
    <scope>NUCLEOTIDE SEQUENCE</scope>
    <source>
        <strain evidence="9">SING2019-196</strain>
    </source>
</reference>
<proteinExistence type="predicted"/>
<organism evidence="9 10">
    <name type="scientific">Nepenthes gracilis</name>
    <name type="common">Slender pitcher plant</name>
    <dbReference type="NCBI Taxonomy" id="150966"/>
    <lineage>
        <taxon>Eukaryota</taxon>
        <taxon>Viridiplantae</taxon>
        <taxon>Streptophyta</taxon>
        <taxon>Embryophyta</taxon>
        <taxon>Tracheophyta</taxon>
        <taxon>Spermatophyta</taxon>
        <taxon>Magnoliopsida</taxon>
        <taxon>eudicotyledons</taxon>
        <taxon>Gunneridae</taxon>
        <taxon>Pentapetalae</taxon>
        <taxon>Caryophyllales</taxon>
        <taxon>Nepenthaceae</taxon>
        <taxon>Nepenthes</taxon>
    </lineage>
</organism>
<evidence type="ECO:0000256" key="7">
    <source>
        <dbReference type="SAM" id="MobiDB-lite"/>
    </source>
</evidence>
<feature type="zinc finger region" description="C3H1-type" evidence="6">
    <location>
        <begin position="6"/>
        <end position="35"/>
    </location>
</feature>
<keyword evidence="2" id="KW-0677">Repeat</keyword>
<dbReference type="Pfam" id="PF15663">
    <property type="entry name" value="zf-CCCH_3"/>
    <property type="match status" value="1"/>
</dbReference>
<evidence type="ECO:0000313" key="9">
    <source>
        <dbReference type="EMBL" id="GMH04501.1"/>
    </source>
</evidence>
<dbReference type="AlphaFoldDB" id="A0AAD3XHH7"/>
<evidence type="ECO:0000313" key="10">
    <source>
        <dbReference type="Proteomes" id="UP001279734"/>
    </source>
</evidence>
<dbReference type="Proteomes" id="UP001279734">
    <property type="component" value="Unassembled WGS sequence"/>
</dbReference>
<evidence type="ECO:0000256" key="3">
    <source>
        <dbReference type="ARBA" id="ARBA00022771"/>
    </source>
</evidence>
<feature type="domain" description="C3H1-type" evidence="8">
    <location>
        <begin position="37"/>
        <end position="63"/>
    </location>
</feature>
<dbReference type="Pfam" id="PF00642">
    <property type="entry name" value="zf-CCCH"/>
    <property type="match status" value="1"/>
</dbReference>
<feature type="zinc finger region" description="C3H1-type" evidence="6">
    <location>
        <begin position="85"/>
        <end position="112"/>
    </location>
</feature>
<evidence type="ECO:0000259" key="8">
    <source>
        <dbReference type="PROSITE" id="PS50103"/>
    </source>
</evidence>
<keyword evidence="5" id="KW-0238">DNA-binding</keyword>
<evidence type="ECO:0000256" key="1">
    <source>
        <dbReference type="ARBA" id="ARBA00022723"/>
    </source>
</evidence>
<dbReference type="PANTHER" id="PTHR15725">
    <property type="entry name" value="ZN-FINGER, C-X8-C-X5-C-X3-H TYPE-CONTAINING"/>
    <property type="match status" value="1"/>
</dbReference>
<name>A0AAD3XHH7_NEPGR</name>
<evidence type="ECO:0000256" key="2">
    <source>
        <dbReference type="ARBA" id="ARBA00022737"/>
    </source>
</evidence>
<feature type="region of interest" description="Disordered" evidence="7">
    <location>
        <begin position="451"/>
        <end position="486"/>
    </location>
</feature>
<dbReference type="GO" id="GO:0003729">
    <property type="term" value="F:mRNA binding"/>
    <property type="evidence" value="ECO:0007669"/>
    <property type="project" value="TreeGrafter"/>
</dbReference>
<feature type="region of interest" description="Disordered" evidence="7">
    <location>
        <begin position="200"/>
        <end position="227"/>
    </location>
</feature>
<feature type="zinc finger region" description="C3H1-type" evidence="6">
    <location>
        <begin position="37"/>
        <end position="63"/>
    </location>
</feature>
<keyword evidence="10" id="KW-1185">Reference proteome</keyword>
<gene>
    <name evidence="9" type="ORF">Nepgr_006341</name>
</gene>
<feature type="domain" description="C3H1-type" evidence="8">
    <location>
        <begin position="6"/>
        <end position="35"/>
    </location>
</feature>
<keyword evidence="3 6" id="KW-0863">Zinc-finger</keyword>
<dbReference type="InterPro" id="IPR000571">
    <property type="entry name" value="Znf_CCCH"/>
</dbReference>
<sequence length="528" mass="60908">MEEVFLKRNTDCVYFLASPFTCKKGVQCEFRHSELARLNPRDCWFWAHGSCLNPMCGFRHPPLEVHSEASAEAAAFFHHCPMPESVNNVPCYFYLNGYCSKGDRCSFLHDPDDSSAWKSKLATEVADAPELDTTTTASTEAGLPRPENYPSPKMAVKIGEKLQIQYKQHDRRLAKNGIVLPIALRQVPNHEYEEAAVTNFESPCPPENSTRVEPSFRSGGSSEDNFDDQSEQEEWWESSLGFDVLIDGRPEDTNYEDGHDNLQALDRNGKDLGCHNVECGYEDHIDYDLRIMPRYGIDESSIYLNDEHRFRGGEYSPGKSMDGRVNQIVSRDWEFLQVELPVSGRNGLDLRNHLRKQRMVFGHFKRHATKRQSFSYLTDRRRERVRRYRSSFLFRHGRLQSKIELQPVEKRIPIIAANQLGRSSISRHERSIRYYDVKKKPFTDRFPRKFSSKRERDAKDSTFTRHKTLSQIKEERSKSNDSGNLFWKTGHSSKNISREFEGPKPLSELLKDKHKVAAVGNGIINNSS</sequence>
<dbReference type="FunFam" id="4.10.1000.10:FF:000021">
    <property type="entry name" value="Zinc finger CCCH domain-containing protein 17"/>
    <property type="match status" value="1"/>
</dbReference>
<dbReference type="InterPro" id="IPR036855">
    <property type="entry name" value="Znf_CCCH_sf"/>
</dbReference>
<feature type="domain" description="C3H1-type" evidence="8">
    <location>
        <begin position="85"/>
        <end position="112"/>
    </location>
</feature>
<dbReference type="InterPro" id="IPR041686">
    <property type="entry name" value="Znf-CCCH_3"/>
</dbReference>